<comment type="similarity">
    <text evidence="1">Belongs to the LysR transcriptional regulatory family.</text>
</comment>
<evidence type="ECO:0000259" key="5">
    <source>
        <dbReference type="PROSITE" id="PS50931"/>
    </source>
</evidence>
<dbReference type="PANTHER" id="PTHR30118">
    <property type="entry name" value="HTH-TYPE TRANSCRIPTIONAL REGULATOR LEUO-RELATED"/>
    <property type="match status" value="1"/>
</dbReference>
<dbReference type="Pfam" id="PF03466">
    <property type="entry name" value="LysR_substrate"/>
    <property type="match status" value="1"/>
</dbReference>
<dbReference type="InterPro" id="IPR050389">
    <property type="entry name" value="LysR-type_TF"/>
</dbReference>
<feature type="domain" description="HTH lysR-type" evidence="5">
    <location>
        <begin position="1"/>
        <end position="27"/>
    </location>
</feature>
<reference evidence="6 7" key="1">
    <citation type="submission" date="2016-10" db="EMBL/GenBank/DDBJ databases">
        <title>Complete genome sequences of three Cupriavidus strains isolated from various Malaysian environments.</title>
        <authorList>
            <person name="Abdullah A.A.-A."/>
            <person name="Shafie N.A.H."/>
            <person name="Lau N.S."/>
        </authorList>
    </citation>
    <scope>NUCLEOTIDE SEQUENCE [LARGE SCALE GENOMIC DNA]</scope>
    <source>
        <strain evidence="6 7">USMAA1020</strain>
    </source>
</reference>
<dbReference type="Proteomes" id="UP000177515">
    <property type="component" value="Chromosome 1"/>
</dbReference>
<dbReference type="InterPro" id="IPR005119">
    <property type="entry name" value="LysR_subst-bd"/>
</dbReference>
<protein>
    <submittedName>
        <fullName evidence="6">LysR family transcriptional regulator</fullName>
    </submittedName>
</protein>
<evidence type="ECO:0000313" key="7">
    <source>
        <dbReference type="Proteomes" id="UP000177515"/>
    </source>
</evidence>
<evidence type="ECO:0000256" key="2">
    <source>
        <dbReference type="ARBA" id="ARBA00023015"/>
    </source>
</evidence>
<keyword evidence="2" id="KW-0805">Transcription regulation</keyword>
<dbReference type="Gene3D" id="3.40.190.10">
    <property type="entry name" value="Periplasmic binding protein-like II"/>
    <property type="match status" value="2"/>
</dbReference>
<keyword evidence="4" id="KW-0804">Transcription</keyword>
<gene>
    <name evidence="6" type="ORF">BKK80_12365</name>
</gene>
<sequence>MSHALATLRVLLGDELFVRVGYQMEPTLRARELQAPIRALLDATQKLLLANASFDPAADERTFRIGLSIQSESLLVSELFADLALSAPRVKLLLSQTNRERAYDALDAEQIDFAIGYLPGGSGWHRRTELFDLGVVCCFHPALLPYQAPIRPDQYLASRHALISAKNSMLGYLEDALHEAGVKIEPVLAAPNFLTLLSTVARAPLVATVPAIIARHYAPLFGLVASALPFPFPSFPVELIWHARSQEDRAHMWLRDRIEQSAAAIVPADRVAA</sequence>
<keyword evidence="3" id="KW-0238">DNA-binding</keyword>
<dbReference type="EMBL" id="CP017754">
    <property type="protein sequence ID" value="AOZ08130.1"/>
    <property type="molecule type" value="Genomic_DNA"/>
</dbReference>
<keyword evidence="7" id="KW-1185">Reference proteome</keyword>
<evidence type="ECO:0000256" key="1">
    <source>
        <dbReference type="ARBA" id="ARBA00009437"/>
    </source>
</evidence>
<proteinExistence type="inferred from homology"/>
<accession>A0ABN4TS47</accession>
<evidence type="ECO:0000256" key="4">
    <source>
        <dbReference type="ARBA" id="ARBA00023163"/>
    </source>
</evidence>
<dbReference type="PROSITE" id="PS50931">
    <property type="entry name" value="HTH_LYSR"/>
    <property type="match status" value="1"/>
</dbReference>
<name>A0ABN4TS47_9BURK</name>
<dbReference type="InterPro" id="IPR000847">
    <property type="entry name" value="LysR_HTH_N"/>
</dbReference>
<evidence type="ECO:0000256" key="3">
    <source>
        <dbReference type="ARBA" id="ARBA00023125"/>
    </source>
</evidence>
<dbReference type="PANTHER" id="PTHR30118:SF15">
    <property type="entry name" value="TRANSCRIPTIONAL REGULATORY PROTEIN"/>
    <property type="match status" value="1"/>
</dbReference>
<organism evidence="6 7">
    <name type="scientific">Cupriavidus malaysiensis</name>
    <dbReference type="NCBI Taxonomy" id="367825"/>
    <lineage>
        <taxon>Bacteria</taxon>
        <taxon>Pseudomonadati</taxon>
        <taxon>Pseudomonadota</taxon>
        <taxon>Betaproteobacteria</taxon>
        <taxon>Burkholderiales</taxon>
        <taxon>Burkholderiaceae</taxon>
        <taxon>Cupriavidus</taxon>
    </lineage>
</organism>
<evidence type="ECO:0000313" key="6">
    <source>
        <dbReference type="EMBL" id="AOZ08130.1"/>
    </source>
</evidence>
<dbReference type="SUPFAM" id="SSF53850">
    <property type="entry name" value="Periplasmic binding protein-like II"/>
    <property type="match status" value="1"/>
</dbReference>